<keyword evidence="2" id="KW-0520">NAD</keyword>
<dbReference type="Pfam" id="PF01370">
    <property type="entry name" value="Epimerase"/>
    <property type="match status" value="1"/>
</dbReference>
<comment type="cofactor">
    <cofactor evidence="1">
        <name>NAD(+)</name>
        <dbReference type="ChEBI" id="CHEBI:57540"/>
    </cofactor>
</comment>
<dbReference type="GO" id="GO:0006012">
    <property type="term" value="P:galactose metabolic process"/>
    <property type="evidence" value="ECO:0007669"/>
    <property type="project" value="InterPro"/>
</dbReference>
<dbReference type="PANTHER" id="PTHR43725:SF3">
    <property type="entry name" value="UDP-GLUCOSE 4-EPIMERASE (EUROFUNG)"/>
    <property type="match status" value="1"/>
</dbReference>
<dbReference type="InterPro" id="IPR036291">
    <property type="entry name" value="NAD(P)-bd_dom_sf"/>
</dbReference>
<dbReference type="AlphaFoldDB" id="A0AAJ0M8V4"/>
<dbReference type="GO" id="GO:0003978">
    <property type="term" value="F:UDP-glucose 4-epimerase activity"/>
    <property type="evidence" value="ECO:0007669"/>
    <property type="project" value="InterPro"/>
</dbReference>
<evidence type="ECO:0000256" key="1">
    <source>
        <dbReference type="ARBA" id="ARBA00001911"/>
    </source>
</evidence>
<protein>
    <recommendedName>
        <fullName evidence="4">NAD-dependent epimerase/dehydratase domain-containing protein</fullName>
    </recommendedName>
</protein>
<evidence type="ECO:0000256" key="2">
    <source>
        <dbReference type="ARBA" id="ARBA00023027"/>
    </source>
</evidence>
<keyword evidence="3" id="KW-0413">Isomerase</keyword>
<dbReference type="GO" id="GO:0005829">
    <property type="term" value="C:cytosol"/>
    <property type="evidence" value="ECO:0007669"/>
    <property type="project" value="TreeGrafter"/>
</dbReference>
<organism evidence="5 6">
    <name type="scientific">Lasiosphaeria hispida</name>
    <dbReference type="NCBI Taxonomy" id="260671"/>
    <lineage>
        <taxon>Eukaryota</taxon>
        <taxon>Fungi</taxon>
        <taxon>Dikarya</taxon>
        <taxon>Ascomycota</taxon>
        <taxon>Pezizomycotina</taxon>
        <taxon>Sordariomycetes</taxon>
        <taxon>Sordariomycetidae</taxon>
        <taxon>Sordariales</taxon>
        <taxon>Lasiosphaeriaceae</taxon>
        <taxon>Lasiosphaeria</taxon>
    </lineage>
</organism>
<name>A0AAJ0M8V4_9PEZI</name>
<comment type="caution">
    <text evidence="5">The sequence shown here is derived from an EMBL/GenBank/DDBJ whole genome shotgun (WGS) entry which is preliminary data.</text>
</comment>
<gene>
    <name evidence="5" type="ORF">B0T25DRAFT_511769</name>
</gene>
<evidence type="ECO:0000256" key="3">
    <source>
        <dbReference type="ARBA" id="ARBA00023235"/>
    </source>
</evidence>
<evidence type="ECO:0000313" key="6">
    <source>
        <dbReference type="Proteomes" id="UP001275084"/>
    </source>
</evidence>
<dbReference type="EMBL" id="JAUIQD010000008">
    <property type="protein sequence ID" value="KAK3342190.1"/>
    <property type="molecule type" value="Genomic_DNA"/>
</dbReference>
<feature type="domain" description="NAD-dependent epimerase/dehydratase" evidence="4">
    <location>
        <begin position="29"/>
        <end position="325"/>
    </location>
</feature>
<dbReference type="NCBIfam" id="TIGR01179">
    <property type="entry name" value="galE"/>
    <property type="match status" value="1"/>
</dbReference>
<proteinExistence type="predicted"/>
<evidence type="ECO:0000259" key="4">
    <source>
        <dbReference type="Pfam" id="PF01370"/>
    </source>
</evidence>
<dbReference type="Gene3D" id="3.40.50.720">
    <property type="entry name" value="NAD(P)-binding Rossmann-like Domain"/>
    <property type="match status" value="1"/>
</dbReference>
<reference evidence="5" key="1">
    <citation type="journal article" date="2023" name="Mol. Phylogenet. Evol.">
        <title>Genome-scale phylogeny and comparative genomics of the fungal order Sordariales.</title>
        <authorList>
            <person name="Hensen N."/>
            <person name="Bonometti L."/>
            <person name="Westerberg I."/>
            <person name="Brannstrom I.O."/>
            <person name="Guillou S."/>
            <person name="Cros-Aarteil S."/>
            <person name="Calhoun S."/>
            <person name="Haridas S."/>
            <person name="Kuo A."/>
            <person name="Mondo S."/>
            <person name="Pangilinan J."/>
            <person name="Riley R."/>
            <person name="LaButti K."/>
            <person name="Andreopoulos B."/>
            <person name="Lipzen A."/>
            <person name="Chen C."/>
            <person name="Yan M."/>
            <person name="Daum C."/>
            <person name="Ng V."/>
            <person name="Clum A."/>
            <person name="Steindorff A."/>
            <person name="Ohm R.A."/>
            <person name="Martin F."/>
            <person name="Silar P."/>
            <person name="Natvig D.O."/>
            <person name="Lalanne C."/>
            <person name="Gautier V."/>
            <person name="Ament-Velasquez S.L."/>
            <person name="Kruys A."/>
            <person name="Hutchinson M.I."/>
            <person name="Powell A.J."/>
            <person name="Barry K."/>
            <person name="Miller A.N."/>
            <person name="Grigoriev I.V."/>
            <person name="Debuchy R."/>
            <person name="Gladieux P."/>
            <person name="Hiltunen Thoren M."/>
            <person name="Johannesson H."/>
        </authorList>
    </citation>
    <scope>NUCLEOTIDE SEQUENCE</scope>
    <source>
        <strain evidence="5">CBS 955.72</strain>
    </source>
</reference>
<dbReference type="FunFam" id="3.40.50.720:FF:000418">
    <property type="entry name" value="UDP-glucose 4-epimerase 5"/>
    <property type="match status" value="1"/>
</dbReference>
<dbReference type="InterPro" id="IPR005886">
    <property type="entry name" value="UDP_G4E"/>
</dbReference>
<dbReference type="Proteomes" id="UP001275084">
    <property type="component" value="Unassembled WGS sequence"/>
</dbReference>
<dbReference type="InterPro" id="IPR001509">
    <property type="entry name" value="Epimerase_deHydtase"/>
</dbReference>
<keyword evidence="6" id="KW-1185">Reference proteome</keyword>
<evidence type="ECO:0000313" key="5">
    <source>
        <dbReference type="EMBL" id="KAK3342190.1"/>
    </source>
</evidence>
<dbReference type="SUPFAM" id="SSF51735">
    <property type="entry name" value="NAD(P)-binding Rossmann-fold domains"/>
    <property type="match status" value="1"/>
</dbReference>
<dbReference type="Gene3D" id="3.90.25.10">
    <property type="entry name" value="UDP-galactose 4-epimerase, domain 1"/>
    <property type="match status" value="1"/>
</dbReference>
<reference evidence="5" key="2">
    <citation type="submission" date="2023-06" db="EMBL/GenBank/DDBJ databases">
        <authorList>
            <consortium name="Lawrence Berkeley National Laboratory"/>
            <person name="Haridas S."/>
            <person name="Hensen N."/>
            <person name="Bonometti L."/>
            <person name="Westerberg I."/>
            <person name="Brannstrom I.O."/>
            <person name="Guillou S."/>
            <person name="Cros-Aarteil S."/>
            <person name="Calhoun S."/>
            <person name="Kuo A."/>
            <person name="Mondo S."/>
            <person name="Pangilinan J."/>
            <person name="Riley R."/>
            <person name="Labutti K."/>
            <person name="Andreopoulos B."/>
            <person name="Lipzen A."/>
            <person name="Chen C."/>
            <person name="Yanf M."/>
            <person name="Daum C."/>
            <person name="Ng V."/>
            <person name="Clum A."/>
            <person name="Steindorff A."/>
            <person name="Ohm R."/>
            <person name="Martin F."/>
            <person name="Silar P."/>
            <person name="Natvig D."/>
            <person name="Lalanne C."/>
            <person name="Gautier V."/>
            <person name="Ament-Velasquez S.L."/>
            <person name="Kruys A."/>
            <person name="Hutchinson M.I."/>
            <person name="Powell A.J."/>
            <person name="Barry K."/>
            <person name="Miller A.N."/>
            <person name="Grigoriev I.V."/>
            <person name="Debuchy R."/>
            <person name="Gladieux P."/>
            <person name="Thoren M.H."/>
            <person name="Johannesson H."/>
        </authorList>
    </citation>
    <scope>NUCLEOTIDE SEQUENCE</scope>
    <source>
        <strain evidence="5">CBS 955.72</strain>
    </source>
</reference>
<sequence>MVSGSPTITTANFGRLCQQLPSFSPDEFVLVTGGLGYIGSHAALELMKAGYNVIIIDDLSNSFSSVRWRIQQLAAAHCRAEGRPIPQLRFHEADYQSPAMKVILEQYATPSYDGGDHPRSQIAAVIHFAAYKSVPLSILHPLDYYENNVCGLVRFVRLLGSFHIHTFIFSSSATVYGSKANTEKPLREEDVVHHSHDPNRPASVEGLACPYARTKYFCEAILADVAASDPRWRIVVLRYFNPIGCDPSGVLGESPRATPTNLFPVVGQVLTGQRDQLSVFGRDWPTRDGTAIRDYVHVADIARGHVKALEKENTRGEPFRVYNLGSGTGSSVLEVVRSLEAATGTEIPIVWTGRRPGDVGFCVAANARAEKELDWTPIVGIGQSAKDLWNYLLLQQQERTLPAAAT</sequence>
<accession>A0AAJ0M8V4</accession>
<dbReference type="PANTHER" id="PTHR43725">
    <property type="entry name" value="UDP-GLUCOSE 4-EPIMERASE"/>
    <property type="match status" value="1"/>
</dbReference>